<reference evidence="3 4" key="1">
    <citation type="submission" date="2020-03" db="EMBL/GenBank/DDBJ databases">
        <title>Whole genome shotgun sequence of Phytohabitans suffuscus NBRC 105367.</title>
        <authorList>
            <person name="Komaki H."/>
            <person name="Tamura T."/>
        </authorList>
    </citation>
    <scope>NUCLEOTIDE SEQUENCE [LARGE SCALE GENOMIC DNA]</scope>
    <source>
        <strain evidence="3 4">NBRC 105367</strain>
    </source>
</reference>
<dbReference type="KEGG" id="psuu:Psuf_084140"/>
<feature type="transmembrane region" description="Helical" evidence="2">
    <location>
        <begin position="291"/>
        <end position="313"/>
    </location>
</feature>
<name>A0A6F8YZ35_9ACTN</name>
<dbReference type="Pfam" id="PF11271">
    <property type="entry name" value="PorA"/>
    <property type="match status" value="1"/>
</dbReference>
<keyword evidence="2" id="KW-1133">Transmembrane helix</keyword>
<gene>
    <name evidence="3" type="ORF">Psuf_084140</name>
</gene>
<evidence type="ECO:0000313" key="4">
    <source>
        <dbReference type="Proteomes" id="UP000503011"/>
    </source>
</evidence>
<evidence type="ECO:0000256" key="2">
    <source>
        <dbReference type="SAM" id="Phobius"/>
    </source>
</evidence>
<protein>
    <recommendedName>
        <fullName evidence="5">DUF3068 domain-containing protein</fullName>
    </recommendedName>
</protein>
<evidence type="ECO:0008006" key="5">
    <source>
        <dbReference type="Google" id="ProtNLM"/>
    </source>
</evidence>
<reference evidence="3 4" key="2">
    <citation type="submission" date="2020-03" db="EMBL/GenBank/DDBJ databases">
        <authorList>
            <person name="Ichikawa N."/>
            <person name="Kimura A."/>
            <person name="Kitahashi Y."/>
            <person name="Uohara A."/>
        </authorList>
    </citation>
    <scope>NUCLEOTIDE SEQUENCE [LARGE SCALE GENOMIC DNA]</scope>
    <source>
        <strain evidence="3 4">NBRC 105367</strain>
    </source>
</reference>
<dbReference type="EMBL" id="AP022871">
    <property type="protein sequence ID" value="BCB91101.1"/>
    <property type="molecule type" value="Genomic_DNA"/>
</dbReference>
<keyword evidence="2" id="KW-0472">Membrane</keyword>
<dbReference type="AlphaFoldDB" id="A0A6F8YZ35"/>
<feature type="region of interest" description="Disordered" evidence="1">
    <location>
        <begin position="321"/>
        <end position="340"/>
    </location>
</feature>
<accession>A0A6F8YZ35</accession>
<keyword evidence="4" id="KW-1185">Reference proteome</keyword>
<evidence type="ECO:0000313" key="3">
    <source>
        <dbReference type="EMBL" id="BCB91101.1"/>
    </source>
</evidence>
<dbReference type="InterPro" id="IPR021424">
    <property type="entry name" value="PorA"/>
</dbReference>
<proteinExistence type="predicted"/>
<dbReference type="RefSeq" id="WP_173163820.1">
    <property type="nucleotide sequence ID" value="NZ_AP022871.1"/>
</dbReference>
<keyword evidence="2" id="KW-0812">Transmembrane</keyword>
<sequence length="340" mass="36682">MRSRVTHAVLLGLGVLALVFAAGLAFAIGPGVRQLPYDLERTQSVAEAPNATFMQITNGEVKIDQATLRSTITVQPDTDRTADLEGDLDGEAVVWLVGQEVIRTDTNDLVSAYSTSLALDRRSAAALPWSGQWLDTGNERQDVTYSGQTYKFPFGTEKKTYQIFDRDILAAQPAVFVKTEEIEGLETYQFTQEIRGGRQEVPADRLQILLGALIPGATSGQVVYNNTRTVWVEPTTGQYIKVQETQEKNLVADSGQSVKILDAVFTYTDETIASSADRASSNRQLLQIVTMWAPLGLAVLGLALVALALALGLRRGGRHTSPAAIASADTGTKGPVKTPS</sequence>
<organism evidence="3 4">
    <name type="scientific">Phytohabitans suffuscus</name>
    <dbReference type="NCBI Taxonomy" id="624315"/>
    <lineage>
        <taxon>Bacteria</taxon>
        <taxon>Bacillati</taxon>
        <taxon>Actinomycetota</taxon>
        <taxon>Actinomycetes</taxon>
        <taxon>Micromonosporales</taxon>
        <taxon>Micromonosporaceae</taxon>
    </lineage>
</organism>
<evidence type="ECO:0000256" key="1">
    <source>
        <dbReference type="SAM" id="MobiDB-lite"/>
    </source>
</evidence>
<dbReference type="Proteomes" id="UP000503011">
    <property type="component" value="Chromosome"/>
</dbReference>